<dbReference type="AlphaFoldDB" id="A0A5D3EA62"/>
<keyword evidence="2" id="KW-1185">Reference proteome</keyword>
<evidence type="ECO:0000313" key="1">
    <source>
        <dbReference type="EMBL" id="TYK32410.1"/>
    </source>
</evidence>
<protein>
    <submittedName>
        <fullName evidence="1">Uncharacterized protein</fullName>
    </submittedName>
</protein>
<reference evidence="1 2" key="1">
    <citation type="submission" date="2019-07" db="EMBL/GenBank/DDBJ databases">
        <title>Draft Genome Sequences of Bacteroides pyogenes Strains Isolated from the Uterus Holstein Dairy Cows with Metritis.</title>
        <authorList>
            <person name="Cunha F."/>
            <person name="Galvao K.N."/>
            <person name="Jeon S.J."/>
            <person name="Jeong K.C."/>
        </authorList>
    </citation>
    <scope>NUCLEOTIDE SEQUENCE [LARGE SCALE GENOMIC DNA]</scope>
    <source>
        <strain evidence="1 2">KG-31</strain>
    </source>
</reference>
<dbReference type="EMBL" id="VKLW01000031">
    <property type="protein sequence ID" value="TYK32410.1"/>
    <property type="molecule type" value="Genomic_DNA"/>
</dbReference>
<sequence length="62" mass="7266">MNFREKLKTVLQSLNLLDRAKANQLSNEEWKQLVDSYQKKYQSTLQDDLAADQAAHNNTERN</sequence>
<dbReference type="Proteomes" id="UP000324383">
    <property type="component" value="Unassembled WGS sequence"/>
</dbReference>
<name>A0A5D3EA62_9BACE</name>
<gene>
    <name evidence="1" type="ORF">FNJ60_12350</name>
</gene>
<dbReference type="RefSeq" id="WP_148730790.1">
    <property type="nucleotide sequence ID" value="NZ_VKLW01000031.1"/>
</dbReference>
<evidence type="ECO:0000313" key="2">
    <source>
        <dbReference type="Proteomes" id="UP000324383"/>
    </source>
</evidence>
<comment type="caution">
    <text evidence="1">The sequence shown here is derived from an EMBL/GenBank/DDBJ whole genome shotgun (WGS) entry which is preliminary data.</text>
</comment>
<proteinExistence type="predicted"/>
<accession>A0A5D3EA62</accession>
<organism evidence="1 2">
    <name type="scientific">Bacteroides pyogenes</name>
    <dbReference type="NCBI Taxonomy" id="310300"/>
    <lineage>
        <taxon>Bacteria</taxon>
        <taxon>Pseudomonadati</taxon>
        <taxon>Bacteroidota</taxon>
        <taxon>Bacteroidia</taxon>
        <taxon>Bacteroidales</taxon>
        <taxon>Bacteroidaceae</taxon>
        <taxon>Bacteroides</taxon>
    </lineage>
</organism>